<protein>
    <recommendedName>
        <fullName evidence="1">RNase H type-1 domain-containing protein</fullName>
    </recommendedName>
</protein>
<dbReference type="PANTHER" id="PTHR47074">
    <property type="entry name" value="BNAC02G40300D PROTEIN"/>
    <property type="match status" value="1"/>
</dbReference>
<evidence type="ECO:0000259" key="1">
    <source>
        <dbReference type="Pfam" id="PF13456"/>
    </source>
</evidence>
<name>A0A5J5BSU6_9ASTE</name>
<evidence type="ECO:0000313" key="2">
    <source>
        <dbReference type="EMBL" id="KAA8544822.1"/>
    </source>
</evidence>
<accession>A0A5J5BSU6</accession>
<keyword evidence="3" id="KW-1185">Reference proteome</keyword>
<dbReference type="CDD" id="cd06222">
    <property type="entry name" value="RNase_H_like"/>
    <property type="match status" value="1"/>
</dbReference>
<reference evidence="2 3" key="1">
    <citation type="submission" date="2019-09" db="EMBL/GenBank/DDBJ databases">
        <title>A chromosome-level genome assembly of the Chinese tupelo Nyssa sinensis.</title>
        <authorList>
            <person name="Yang X."/>
            <person name="Kang M."/>
            <person name="Yang Y."/>
            <person name="Xiong H."/>
            <person name="Wang M."/>
            <person name="Zhang Z."/>
            <person name="Wang Z."/>
            <person name="Wu H."/>
            <person name="Ma T."/>
            <person name="Liu J."/>
            <person name="Xi Z."/>
        </authorList>
    </citation>
    <scope>NUCLEOTIDE SEQUENCE [LARGE SCALE GENOMIC DNA]</scope>
    <source>
        <strain evidence="2">J267</strain>
        <tissue evidence="2">Leaf</tissue>
    </source>
</reference>
<feature type="domain" description="RNase H type-1" evidence="1">
    <location>
        <begin position="119"/>
        <end position="168"/>
    </location>
</feature>
<dbReference type="GO" id="GO:0003676">
    <property type="term" value="F:nucleic acid binding"/>
    <property type="evidence" value="ECO:0007669"/>
    <property type="project" value="InterPro"/>
</dbReference>
<dbReference type="AlphaFoldDB" id="A0A5J5BSU6"/>
<dbReference type="EMBL" id="CM018033">
    <property type="protein sequence ID" value="KAA8544822.1"/>
    <property type="molecule type" value="Genomic_DNA"/>
</dbReference>
<dbReference type="Pfam" id="PF13456">
    <property type="entry name" value="RVT_3"/>
    <property type="match status" value="1"/>
</dbReference>
<organism evidence="2 3">
    <name type="scientific">Nyssa sinensis</name>
    <dbReference type="NCBI Taxonomy" id="561372"/>
    <lineage>
        <taxon>Eukaryota</taxon>
        <taxon>Viridiplantae</taxon>
        <taxon>Streptophyta</taxon>
        <taxon>Embryophyta</taxon>
        <taxon>Tracheophyta</taxon>
        <taxon>Spermatophyta</taxon>
        <taxon>Magnoliopsida</taxon>
        <taxon>eudicotyledons</taxon>
        <taxon>Gunneridae</taxon>
        <taxon>Pentapetalae</taxon>
        <taxon>asterids</taxon>
        <taxon>Cornales</taxon>
        <taxon>Nyssaceae</taxon>
        <taxon>Nyssa</taxon>
    </lineage>
</organism>
<dbReference type="PANTHER" id="PTHR47074:SF48">
    <property type="entry name" value="POLYNUCLEOTIDYL TRANSFERASE, RIBONUCLEASE H-LIKE SUPERFAMILY PROTEIN"/>
    <property type="match status" value="1"/>
</dbReference>
<dbReference type="InterPro" id="IPR044730">
    <property type="entry name" value="RNase_H-like_dom_plant"/>
</dbReference>
<dbReference type="GO" id="GO:0004523">
    <property type="term" value="F:RNA-DNA hybrid ribonuclease activity"/>
    <property type="evidence" value="ECO:0007669"/>
    <property type="project" value="InterPro"/>
</dbReference>
<gene>
    <name evidence="2" type="ORF">F0562_019587</name>
</gene>
<sequence>MHLFLYRDWVKLVWESSDFFYPKDKRFLNFRHLFDFMCSSYDRDLMALWCIIVWMIWGHRNAILHGHKGKDVTVLVADAKKYLYEFKEAQCRVHVTTFIELKVGLSSWAPPMEGVFKLNVDGSWIPGLHGGWIGGVICDHSGVVISGFAKKLLGCSSTSFTEALALLHEGIKQELKGLKWFSCSRMRRTVNKVAYELAVFARDITDEVFWIEELPESFDSVLRLDCHPLVVA</sequence>
<proteinExistence type="predicted"/>
<dbReference type="Proteomes" id="UP000325577">
    <property type="component" value="Linkage Group LG10"/>
</dbReference>
<dbReference type="InterPro" id="IPR052929">
    <property type="entry name" value="RNase_H-like_EbsB-rel"/>
</dbReference>
<dbReference type="OrthoDB" id="1744872at2759"/>
<evidence type="ECO:0000313" key="3">
    <source>
        <dbReference type="Proteomes" id="UP000325577"/>
    </source>
</evidence>
<dbReference type="InterPro" id="IPR002156">
    <property type="entry name" value="RNaseH_domain"/>
</dbReference>